<dbReference type="RefSeq" id="WP_123177894.1">
    <property type="nucleotide sequence ID" value="NZ_QWDD01000003.1"/>
</dbReference>
<comment type="caution">
    <text evidence="1">The sequence shown here is derived from an EMBL/GenBank/DDBJ whole genome shotgun (WGS) entry which is preliminary data.</text>
</comment>
<evidence type="ECO:0000313" key="2">
    <source>
        <dbReference type="Proteomes" id="UP000268623"/>
    </source>
</evidence>
<protein>
    <recommendedName>
        <fullName evidence="3">DUF2946 domain-containing protein</fullName>
    </recommendedName>
</protein>
<accession>A0A3M9XMP2</accession>
<reference evidence="1 2" key="1">
    <citation type="submission" date="2018-08" db="EMBL/GenBank/DDBJ databases">
        <title>Genome sequence of Methylocystis hirsuta CSC1, a methanotroph able to accumulate PHAs.</title>
        <authorList>
            <person name="Bordel S."/>
            <person name="Rodriguez E."/>
            <person name="Gancedo J."/>
            <person name="Munoz R."/>
        </authorList>
    </citation>
    <scope>NUCLEOTIDE SEQUENCE [LARGE SCALE GENOMIC DNA]</scope>
    <source>
        <strain evidence="1 2">CSC1</strain>
    </source>
</reference>
<proteinExistence type="predicted"/>
<dbReference type="EMBL" id="QWDD01000003">
    <property type="protein sequence ID" value="RNJ48150.1"/>
    <property type="molecule type" value="Genomic_DNA"/>
</dbReference>
<sequence>MARRKYEKQVVAPGAGGLAPRAGWRSVALCLAAFLAVCAQLLAIGFHHHPAHHVESAAVYAASGDAALGAPACPHHAESGETNPDDGLPNGKDCARTCPLCGTTLQFAGILPAFDVLILPPVAASTPARFELARPAPRAVSHSGQPRAPPVSI</sequence>
<dbReference type="AlphaFoldDB" id="A0A3M9XMP2"/>
<evidence type="ECO:0008006" key="3">
    <source>
        <dbReference type="Google" id="ProtNLM"/>
    </source>
</evidence>
<keyword evidence="2" id="KW-1185">Reference proteome</keyword>
<evidence type="ECO:0000313" key="1">
    <source>
        <dbReference type="EMBL" id="RNJ48150.1"/>
    </source>
</evidence>
<organism evidence="1 2">
    <name type="scientific">Methylocystis hirsuta</name>
    <dbReference type="NCBI Taxonomy" id="369798"/>
    <lineage>
        <taxon>Bacteria</taxon>
        <taxon>Pseudomonadati</taxon>
        <taxon>Pseudomonadota</taxon>
        <taxon>Alphaproteobacteria</taxon>
        <taxon>Hyphomicrobiales</taxon>
        <taxon>Methylocystaceae</taxon>
        <taxon>Methylocystis</taxon>
    </lineage>
</organism>
<name>A0A3M9XMP2_9HYPH</name>
<gene>
    <name evidence="1" type="ORF">D1O30_20225</name>
</gene>
<dbReference type="Pfam" id="PF11162">
    <property type="entry name" value="DUF2946"/>
    <property type="match status" value="1"/>
</dbReference>
<dbReference type="InterPro" id="IPR021333">
    <property type="entry name" value="DUF2946"/>
</dbReference>
<dbReference type="Proteomes" id="UP000268623">
    <property type="component" value="Unassembled WGS sequence"/>
</dbReference>